<proteinExistence type="predicted"/>
<dbReference type="RefSeq" id="WP_310548164.1">
    <property type="nucleotide sequence ID" value="NZ_JAVKGR010000005.1"/>
</dbReference>
<dbReference type="Proteomes" id="UP001251870">
    <property type="component" value="Unassembled WGS sequence"/>
</dbReference>
<organism evidence="1 2">
    <name type="scientific">Nesterenkonia aerolata</name>
    <dbReference type="NCBI Taxonomy" id="3074079"/>
    <lineage>
        <taxon>Bacteria</taxon>
        <taxon>Bacillati</taxon>
        <taxon>Actinomycetota</taxon>
        <taxon>Actinomycetes</taxon>
        <taxon>Micrococcales</taxon>
        <taxon>Micrococcaceae</taxon>
        <taxon>Nesterenkonia</taxon>
    </lineage>
</organism>
<evidence type="ECO:0000313" key="2">
    <source>
        <dbReference type="Proteomes" id="UP001251870"/>
    </source>
</evidence>
<dbReference type="Pfam" id="PF13830">
    <property type="entry name" value="DUF4192"/>
    <property type="match status" value="1"/>
</dbReference>
<accession>A0ABU2DS16</accession>
<protein>
    <submittedName>
        <fullName evidence="1">DUF4192 domain-containing protein</fullName>
    </submittedName>
</protein>
<gene>
    <name evidence="1" type="ORF">RIL96_06285</name>
</gene>
<dbReference type="InterPro" id="IPR025447">
    <property type="entry name" value="DUF4192"/>
</dbReference>
<evidence type="ECO:0000313" key="1">
    <source>
        <dbReference type="EMBL" id="MDR8019170.1"/>
    </source>
</evidence>
<keyword evidence="2" id="KW-1185">Reference proteome</keyword>
<sequence length="401" mass="42974">MTTDAFEPPLTDDALDPSAPVVVKIQEPGDLLAMVGHTLGYTPTRSLVLIGLHGTRTGAHLRLDLSPAAEDPVALAVAAARYLSGPDVPSPPAAVVALLYVDHAPAPPRHDDPWMRPYAGLCEALRSVFEGSLGIDVFQIWQVGGGYARDYDCLDAACCPFPGTPVGSASGSLVDTHMVYQGSMIAHTPEEIAEEMLLPHQAVDPSLSTSIRRELQMLRSRETPPAPEDALPLWEVALESCPSVEDLAAVEQWLAENVDVVALILRSLQHNTVRDAVLVLAAQDLRTAQSAGELFRQTLTGSTGSAPRWDRMERASVLCRVLLALGDRYSGPELLSMVSWIEWAKGRGAVAGVLLDRVIAAAPGHQLTELLSTAVNTGMICPWARVTAQSWSEYSRTSSAP</sequence>
<name>A0ABU2DS16_9MICC</name>
<dbReference type="EMBL" id="JAVKGR010000005">
    <property type="protein sequence ID" value="MDR8019170.1"/>
    <property type="molecule type" value="Genomic_DNA"/>
</dbReference>
<reference evidence="1 2" key="1">
    <citation type="submission" date="2023-09" db="EMBL/GenBank/DDBJ databases">
        <title>Description of three actinobacteria isolated from air of manufacturing shop in a pharmaceutical factory.</title>
        <authorList>
            <person name="Zhang D.-F."/>
        </authorList>
    </citation>
    <scope>NUCLEOTIDE SEQUENCE [LARGE SCALE GENOMIC DNA]</scope>
    <source>
        <strain evidence="1 2">LY-0111</strain>
    </source>
</reference>
<comment type="caution">
    <text evidence="1">The sequence shown here is derived from an EMBL/GenBank/DDBJ whole genome shotgun (WGS) entry which is preliminary data.</text>
</comment>